<sequence>MNTCPMPADHLRQTPATPPRTTGPAAPAAPAHQEDRPAPVPFDPEAATVLEGLGDLRGVEPSSPAEVPRWRAYLAETAPDPTLEELRDGGSFEVVERTVPGPDGAPDVPLLIARPAKLSDAAPVVYHLHGGGMISGTSRTGMPGILREWAAPLGLVVVSADYRLAPEHPYPAGVEDCYAGLVWVARHAAEIGGDPERIVVAGGSAGGGLTAAVALMARDRGGPRLAGQLAMCPMLDDRNNTPSARQMAGHGVWDRRANEAGWTSLLGEARGTDRVPPYAAPARATDLSGLPPAYIDAGAAETYRDEDITYASRIWQAGGDAELHVWSGGFHGSDQIAPDTAVARDAREARVRWLRRILNR</sequence>
<proteinExistence type="predicted"/>
<evidence type="ECO:0000259" key="3">
    <source>
        <dbReference type="Pfam" id="PF07859"/>
    </source>
</evidence>
<feature type="compositionally biased region" description="Low complexity" evidence="2">
    <location>
        <begin position="19"/>
        <end position="31"/>
    </location>
</feature>
<organism evidence="4 5">
    <name type="scientific">Streptomyces canarius</name>
    <dbReference type="NCBI Taxonomy" id="285453"/>
    <lineage>
        <taxon>Bacteria</taxon>
        <taxon>Bacillati</taxon>
        <taxon>Actinomycetota</taxon>
        <taxon>Actinomycetes</taxon>
        <taxon>Kitasatosporales</taxon>
        <taxon>Streptomycetaceae</taxon>
        <taxon>Streptomyces</taxon>
    </lineage>
</organism>
<dbReference type="InterPro" id="IPR013094">
    <property type="entry name" value="AB_hydrolase_3"/>
</dbReference>
<dbReference type="PANTHER" id="PTHR48081">
    <property type="entry name" value="AB HYDROLASE SUPERFAMILY PROTEIN C4A8.06C"/>
    <property type="match status" value="1"/>
</dbReference>
<dbReference type="InterPro" id="IPR050300">
    <property type="entry name" value="GDXG_lipolytic_enzyme"/>
</dbReference>
<keyword evidence="5" id="KW-1185">Reference proteome</keyword>
<gene>
    <name evidence="4" type="ORF">GCM10010345_42640</name>
</gene>
<evidence type="ECO:0000313" key="4">
    <source>
        <dbReference type="EMBL" id="GHA33573.1"/>
    </source>
</evidence>
<reference evidence="5" key="1">
    <citation type="journal article" date="2019" name="Int. J. Syst. Evol. Microbiol.">
        <title>The Global Catalogue of Microorganisms (GCM) 10K type strain sequencing project: providing services to taxonomists for standard genome sequencing and annotation.</title>
        <authorList>
            <consortium name="The Broad Institute Genomics Platform"/>
            <consortium name="The Broad Institute Genome Sequencing Center for Infectious Disease"/>
            <person name="Wu L."/>
            <person name="Ma J."/>
        </authorList>
    </citation>
    <scope>NUCLEOTIDE SEQUENCE [LARGE SCALE GENOMIC DNA]</scope>
    <source>
        <strain evidence="5">JCM 4733</strain>
    </source>
</reference>
<dbReference type="PANTHER" id="PTHR48081:SF8">
    <property type="entry name" value="ALPHA_BETA HYDROLASE FOLD-3 DOMAIN-CONTAINING PROTEIN-RELATED"/>
    <property type="match status" value="1"/>
</dbReference>
<protein>
    <submittedName>
        <fullName evidence="4">Esterase</fullName>
    </submittedName>
</protein>
<evidence type="ECO:0000256" key="2">
    <source>
        <dbReference type="SAM" id="MobiDB-lite"/>
    </source>
</evidence>
<dbReference type="EMBL" id="BMVN01000014">
    <property type="protein sequence ID" value="GHA33573.1"/>
    <property type="molecule type" value="Genomic_DNA"/>
</dbReference>
<evidence type="ECO:0000256" key="1">
    <source>
        <dbReference type="ARBA" id="ARBA00022801"/>
    </source>
</evidence>
<dbReference type="Proteomes" id="UP000653644">
    <property type="component" value="Unassembled WGS sequence"/>
</dbReference>
<comment type="caution">
    <text evidence="4">The sequence shown here is derived from an EMBL/GenBank/DDBJ whole genome shotgun (WGS) entry which is preliminary data.</text>
</comment>
<dbReference type="InterPro" id="IPR029058">
    <property type="entry name" value="AB_hydrolase_fold"/>
</dbReference>
<accession>A0ABQ3CP57</accession>
<feature type="region of interest" description="Disordered" evidence="2">
    <location>
        <begin position="1"/>
        <end position="44"/>
    </location>
</feature>
<keyword evidence="1" id="KW-0378">Hydrolase</keyword>
<feature type="domain" description="Alpha/beta hydrolase fold-3" evidence="3">
    <location>
        <begin position="126"/>
        <end position="332"/>
    </location>
</feature>
<dbReference type="SUPFAM" id="SSF53474">
    <property type="entry name" value="alpha/beta-Hydrolases"/>
    <property type="match status" value="1"/>
</dbReference>
<name>A0ABQ3CP57_9ACTN</name>
<evidence type="ECO:0000313" key="5">
    <source>
        <dbReference type="Proteomes" id="UP000653644"/>
    </source>
</evidence>
<dbReference type="Gene3D" id="3.40.50.1820">
    <property type="entry name" value="alpha/beta hydrolase"/>
    <property type="match status" value="1"/>
</dbReference>
<dbReference type="Pfam" id="PF07859">
    <property type="entry name" value="Abhydrolase_3"/>
    <property type="match status" value="1"/>
</dbReference>